<dbReference type="PANTHER" id="PTHR45953">
    <property type="entry name" value="IDURONATE 2-SULFATASE"/>
    <property type="match status" value="1"/>
</dbReference>
<evidence type="ECO:0000259" key="3">
    <source>
        <dbReference type="Pfam" id="PF00884"/>
    </source>
</evidence>
<dbReference type="InterPro" id="IPR000917">
    <property type="entry name" value="Sulfatase_N"/>
</dbReference>
<dbReference type="SUPFAM" id="SSF53649">
    <property type="entry name" value="Alkaline phosphatase-like"/>
    <property type="match status" value="1"/>
</dbReference>
<reference evidence="4" key="1">
    <citation type="submission" date="2018-05" db="EMBL/GenBank/DDBJ databases">
        <authorList>
            <person name="Lanie J.A."/>
            <person name="Ng W.-L."/>
            <person name="Kazmierczak K.M."/>
            <person name="Andrzejewski T.M."/>
            <person name="Davidsen T.M."/>
            <person name="Wayne K.J."/>
            <person name="Tettelin H."/>
            <person name="Glass J.I."/>
            <person name="Rusch D."/>
            <person name="Podicherti R."/>
            <person name="Tsui H.-C.T."/>
            <person name="Winkler M.E."/>
        </authorList>
    </citation>
    <scope>NUCLEOTIDE SEQUENCE</scope>
</reference>
<feature type="domain" description="Sulfatase N-terminal" evidence="3">
    <location>
        <begin position="10"/>
        <end position="369"/>
    </location>
</feature>
<protein>
    <recommendedName>
        <fullName evidence="3">Sulfatase N-terminal domain-containing protein</fullName>
    </recommendedName>
</protein>
<name>A0A381P6U1_9ZZZZ</name>
<evidence type="ECO:0000256" key="2">
    <source>
        <dbReference type="ARBA" id="ARBA00022801"/>
    </source>
</evidence>
<dbReference type="GO" id="GO:0005737">
    <property type="term" value="C:cytoplasm"/>
    <property type="evidence" value="ECO:0007669"/>
    <property type="project" value="TreeGrafter"/>
</dbReference>
<evidence type="ECO:0000313" key="4">
    <source>
        <dbReference type="EMBL" id="SUZ61343.1"/>
    </source>
</evidence>
<organism evidence="4">
    <name type="scientific">marine metagenome</name>
    <dbReference type="NCBI Taxonomy" id="408172"/>
    <lineage>
        <taxon>unclassified sequences</taxon>
        <taxon>metagenomes</taxon>
        <taxon>ecological metagenomes</taxon>
    </lineage>
</organism>
<dbReference type="Pfam" id="PF00884">
    <property type="entry name" value="Sulfatase"/>
    <property type="match status" value="1"/>
</dbReference>
<gene>
    <name evidence="4" type="ORF">METZ01_LOCUS14197</name>
</gene>
<sequence>MATSGDSSRPNLLFVTIDQWRADSFGAAGHPVVRTPNLDALAADGVRFASHYSQASPCGPSRACLLTGTYQHTNRVVFNGTPLDAGFTNIAHEVRAGGYDPLLFGYTDQTVDPRTVADDDPRLLTYEGILPGFTVALQLPDDREAWYLWLEERGHDISDRGRLNRPRDDVEIPPGRGSMWPPSVFAADETETAFVVDRVIEVLDGLPEPWFVHVSLLRPHPPFHVPAPYNDFHDPAEVPAPLPAQDIDHPFIEALGAWGFTTASSDPLEVRQLRATYYGMIAEVDHQVGRLLGAVEAAGSTDRTVVAVTSDHGELLGDYGLVSKLGHHDRSFHVPLIVRWPDLGGVSGTVVDDFTEHVDVMPTLLDLAGLPVPEQCQGRSLRPFLETGSAPHWRSAAHWEFDFRVFAGIFGLPLVDCNLAVLRDRAGKLVLFGGLPPLYVDLERDPDEVAPVAEHPAMRTYAEDLLDWRPGVVDGPLANLLATPGGMLTLTDPGA</sequence>
<keyword evidence="1" id="KW-0479">Metal-binding</keyword>
<dbReference type="InterPro" id="IPR017850">
    <property type="entry name" value="Alkaline_phosphatase_core_sf"/>
</dbReference>
<evidence type="ECO:0000256" key="1">
    <source>
        <dbReference type="ARBA" id="ARBA00022723"/>
    </source>
</evidence>
<dbReference type="AlphaFoldDB" id="A0A381P6U1"/>
<dbReference type="Gene3D" id="3.40.720.10">
    <property type="entry name" value="Alkaline Phosphatase, subunit A"/>
    <property type="match status" value="1"/>
</dbReference>
<dbReference type="PANTHER" id="PTHR45953:SF1">
    <property type="entry name" value="IDURONATE 2-SULFATASE"/>
    <property type="match status" value="1"/>
</dbReference>
<proteinExistence type="predicted"/>
<dbReference type="GO" id="GO:0008484">
    <property type="term" value="F:sulfuric ester hydrolase activity"/>
    <property type="evidence" value="ECO:0007669"/>
    <property type="project" value="TreeGrafter"/>
</dbReference>
<keyword evidence="2" id="KW-0378">Hydrolase</keyword>
<dbReference type="GO" id="GO:0046872">
    <property type="term" value="F:metal ion binding"/>
    <property type="evidence" value="ECO:0007669"/>
    <property type="project" value="UniProtKB-KW"/>
</dbReference>
<dbReference type="EMBL" id="UINC01000798">
    <property type="protein sequence ID" value="SUZ61343.1"/>
    <property type="molecule type" value="Genomic_DNA"/>
</dbReference>
<accession>A0A381P6U1</accession>